<keyword evidence="5 8" id="KW-0486">Methionine biosynthesis</keyword>
<dbReference type="InterPro" id="IPR037772">
    <property type="entry name" value="C2_Freud"/>
</dbReference>
<evidence type="ECO:0000256" key="7">
    <source>
        <dbReference type="ARBA" id="ARBA00023242"/>
    </source>
</evidence>
<dbReference type="InterPro" id="IPR039725">
    <property type="entry name" value="CC2D1A/B"/>
</dbReference>
<dbReference type="GO" id="GO:0005634">
    <property type="term" value="C:nucleus"/>
    <property type="evidence" value="ECO:0007669"/>
    <property type="project" value="UniProtKB-SubCell"/>
</dbReference>
<dbReference type="SMART" id="SM00239">
    <property type="entry name" value="C2"/>
    <property type="match status" value="1"/>
</dbReference>
<dbReference type="SUPFAM" id="SSF49562">
    <property type="entry name" value="C2 domain (Calcium/lipid-binding domain, CaLB)"/>
    <property type="match status" value="1"/>
</dbReference>
<feature type="compositionally biased region" description="Low complexity" evidence="9">
    <location>
        <begin position="483"/>
        <end position="515"/>
    </location>
</feature>
<keyword evidence="3 8" id="KW-0028">Amino-acid biosynthesis</keyword>
<dbReference type="GO" id="GO:0019509">
    <property type="term" value="P:L-methionine salvage from methylthioadenosine"/>
    <property type="evidence" value="ECO:0007669"/>
    <property type="project" value="UniProtKB-UniRule"/>
</dbReference>
<dbReference type="InterPro" id="IPR035892">
    <property type="entry name" value="C2_domain_sf"/>
</dbReference>
<evidence type="ECO:0000256" key="3">
    <source>
        <dbReference type="ARBA" id="ARBA00022605"/>
    </source>
</evidence>
<feature type="region of interest" description="Disordered" evidence="9">
    <location>
        <begin position="856"/>
        <end position="890"/>
    </location>
</feature>
<dbReference type="InterPro" id="IPR000008">
    <property type="entry name" value="C2_dom"/>
</dbReference>
<dbReference type="InterPro" id="IPR011559">
    <property type="entry name" value="Initiation_fac_2B_a/b/d"/>
</dbReference>
<evidence type="ECO:0000313" key="13">
    <source>
        <dbReference type="Proteomes" id="UP001239994"/>
    </source>
</evidence>
<evidence type="ECO:0000256" key="2">
    <source>
        <dbReference type="ARBA" id="ARBA00022490"/>
    </source>
</evidence>
<comment type="caution">
    <text evidence="12">The sequence shown here is derived from an EMBL/GenBank/DDBJ whole genome shotgun (WGS) entry which is preliminary data.</text>
</comment>
<keyword evidence="13" id="KW-1185">Reference proteome</keyword>
<dbReference type="SUPFAM" id="SSF100950">
    <property type="entry name" value="NagB/RpiA/CoA transferase-like"/>
    <property type="match status" value="1"/>
</dbReference>
<feature type="compositionally biased region" description="Basic and acidic residues" evidence="9">
    <location>
        <begin position="859"/>
        <end position="883"/>
    </location>
</feature>
<evidence type="ECO:0000256" key="4">
    <source>
        <dbReference type="ARBA" id="ARBA00023054"/>
    </source>
</evidence>
<dbReference type="NCBIfam" id="TIGR00524">
    <property type="entry name" value="eIF-2B_rel"/>
    <property type="match status" value="1"/>
</dbReference>
<proteinExistence type="inferred from homology"/>
<protein>
    <recommendedName>
        <fullName evidence="8">Methylthioribose-1-phosphate isomerase</fullName>
        <shortName evidence="8">M1Pi</shortName>
        <shortName evidence="8">MTR-1-P isomerase</shortName>
        <ecNumber evidence="8">5.3.1.23</ecNumber>
    </recommendedName>
    <alternativeName>
        <fullName evidence="8">S-methyl-5-thioribose-1-phosphate isomerase</fullName>
    </alternativeName>
    <alternativeName>
        <fullName evidence="8">Translation initiation factor eIF-2B subunit alpha/beta/delta-like protein</fullName>
    </alternativeName>
</protein>
<comment type="function">
    <text evidence="8">Catalyzes the interconversion of methylthioribose-1-phosphate (MTR-1-P) into methylthioribulose-1-phosphate (MTRu-1-P).</text>
</comment>
<dbReference type="Pfam" id="PF00168">
    <property type="entry name" value="C2"/>
    <property type="match status" value="1"/>
</dbReference>
<dbReference type="HAMAP" id="MF_01678">
    <property type="entry name" value="Salvage_MtnA"/>
    <property type="match status" value="1"/>
</dbReference>
<comment type="similarity">
    <text evidence="1">Belongs to the CC2D1 family.</text>
</comment>
<feature type="region of interest" description="Disordered" evidence="9">
    <location>
        <begin position="465"/>
        <end position="517"/>
    </location>
</feature>
<evidence type="ECO:0000256" key="8">
    <source>
        <dbReference type="HAMAP-Rule" id="MF_03119"/>
    </source>
</evidence>
<dbReference type="PANTHER" id="PTHR13076:SF8">
    <property type="entry name" value="COILED-COIL AND C2 DOMAIN-CONTAINING PROTEIN 1A"/>
    <property type="match status" value="1"/>
</dbReference>
<dbReference type="FunFam" id="2.60.40.150:FF:000104">
    <property type="entry name" value="coiled-coil and C2 domain-containing protein 1B"/>
    <property type="match status" value="1"/>
</dbReference>
<gene>
    <name evidence="8" type="primary">MRI1</name>
    <name evidence="12" type="ORF">P4O66_021624</name>
</gene>
<dbReference type="InterPro" id="IPR042529">
    <property type="entry name" value="IF_2B-like_C"/>
</dbReference>
<feature type="region of interest" description="Disordered" evidence="9">
    <location>
        <begin position="188"/>
        <end position="277"/>
    </location>
</feature>
<comment type="subcellular location">
    <subcellularLocation>
        <location evidence="8">Cytoplasm</location>
    </subcellularLocation>
    <subcellularLocation>
        <location evidence="8">Nucleus</location>
    </subcellularLocation>
</comment>
<dbReference type="GO" id="GO:0001227">
    <property type="term" value="F:DNA-binding transcription repressor activity, RNA polymerase II-specific"/>
    <property type="evidence" value="ECO:0007669"/>
    <property type="project" value="InterPro"/>
</dbReference>
<feature type="active site" description="Proton donor" evidence="8">
    <location>
        <position position="1256"/>
    </location>
</feature>
<keyword evidence="7 8" id="KW-0539">Nucleus</keyword>
<feature type="domain" description="C2" evidence="11">
    <location>
        <begin position="670"/>
        <end position="808"/>
    </location>
</feature>
<evidence type="ECO:0000259" key="11">
    <source>
        <dbReference type="PROSITE" id="PS50004"/>
    </source>
</evidence>
<keyword evidence="6 8" id="KW-0413">Isomerase</keyword>
<dbReference type="CDD" id="cd08690">
    <property type="entry name" value="C2_Freud-1"/>
    <property type="match status" value="1"/>
</dbReference>
<dbReference type="PANTHER" id="PTHR13076">
    <property type="entry name" value="COILED-COIL AND C2 DOMAIN-CONTAINING PROTEIN 1-LIKE"/>
    <property type="match status" value="1"/>
</dbReference>
<feature type="signal peptide" evidence="10">
    <location>
        <begin position="1"/>
        <end position="22"/>
    </location>
</feature>
<feature type="compositionally biased region" description="Pro residues" evidence="9">
    <location>
        <begin position="121"/>
        <end position="136"/>
    </location>
</feature>
<dbReference type="PROSITE" id="PS50004">
    <property type="entry name" value="C2"/>
    <property type="match status" value="1"/>
</dbReference>
<dbReference type="EC" id="5.3.1.23" evidence="8"/>
<evidence type="ECO:0000313" key="12">
    <source>
        <dbReference type="EMBL" id="KAK1803093.1"/>
    </source>
</evidence>
<evidence type="ECO:0000256" key="10">
    <source>
        <dbReference type="SAM" id="SignalP"/>
    </source>
</evidence>
<name>A0AAD8ZRS8_9TELE</name>
<dbReference type="InterPro" id="IPR000649">
    <property type="entry name" value="IF-2B-related"/>
</dbReference>
<comment type="similarity">
    <text evidence="8">Belongs to the eIF-2B alpha/beta/delta subunits family. MtnA subfamily.</text>
</comment>
<dbReference type="GO" id="GO:0005737">
    <property type="term" value="C:cytoplasm"/>
    <property type="evidence" value="ECO:0007669"/>
    <property type="project" value="UniProtKB-SubCell"/>
</dbReference>
<dbReference type="NCBIfam" id="TIGR00512">
    <property type="entry name" value="salvage_mtnA"/>
    <property type="match status" value="1"/>
</dbReference>
<dbReference type="GO" id="GO:0046523">
    <property type="term" value="F:S-methyl-5-thioribose-1-phosphate isomerase activity"/>
    <property type="evidence" value="ECO:0007669"/>
    <property type="project" value="UniProtKB-UniRule"/>
</dbReference>
<feature type="region of interest" description="Disordered" evidence="9">
    <location>
        <begin position="348"/>
        <end position="376"/>
    </location>
</feature>
<feature type="compositionally biased region" description="Polar residues" evidence="9">
    <location>
        <begin position="357"/>
        <end position="369"/>
    </location>
</feature>
<keyword evidence="10" id="KW-0732">Signal</keyword>
<dbReference type="EMBL" id="JAROKS010000006">
    <property type="protein sequence ID" value="KAK1803093.1"/>
    <property type="molecule type" value="Genomic_DNA"/>
</dbReference>
<dbReference type="InterPro" id="IPR006608">
    <property type="entry name" value="CC2D1A/B_DM14"/>
</dbReference>
<dbReference type="Proteomes" id="UP001239994">
    <property type="component" value="Unassembled WGS sequence"/>
</dbReference>
<feature type="region of interest" description="Disordered" evidence="9">
    <location>
        <begin position="121"/>
        <end position="143"/>
    </location>
</feature>
<feature type="chain" id="PRO_5042263490" description="Methylthioribose-1-phosphate isomerase" evidence="10">
    <location>
        <begin position="23"/>
        <end position="1368"/>
    </location>
</feature>
<evidence type="ECO:0000256" key="9">
    <source>
        <dbReference type="SAM" id="MobiDB-lite"/>
    </source>
</evidence>
<dbReference type="InterPro" id="IPR005251">
    <property type="entry name" value="IF-M1Pi"/>
</dbReference>
<keyword evidence="2 8" id="KW-0963">Cytoplasm</keyword>
<dbReference type="FunFam" id="1.20.120.420:FF:000004">
    <property type="entry name" value="Methylthioribose-1-phosphate isomerase"/>
    <property type="match status" value="1"/>
</dbReference>
<dbReference type="NCBIfam" id="NF004326">
    <property type="entry name" value="PRK05720.1"/>
    <property type="match status" value="1"/>
</dbReference>
<feature type="compositionally biased region" description="Acidic residues" evidence="9">
    <location>
        <begin position="469"/>
        <end position="479"/>
    </location>
</feature>
<organism evidence="12 13">
    <name type="scientific">Electrophorus voltai</name>
    <dbReference type="NCBI Taxonomy" id="2609070"/>
    <lineage>
        <taxon>Eukaryota</taxon>
        <taxon>Metazoa</taxon>
        <taxon>Chordata</taxon>
        <taxon>Craniata</taxon>
        <taxon>Vertebrata</taxon>
        <taxon>Euteleostomi</taxon>
        <taxon>Actinopterygii</taxon>
        <taxon>Neopterygii</taxon>
        <taxon>Teleostei</taxon>
        <taxon>Ostariophysi</taxon>
        <taxon>Gymnotiformes</taxon>
        <taxon>Gymnotoidei</taxon>
        <taxon>Gymnotidae</taxon>
        <taxon>Electrophorus</taxon>
    </lineage>
</organism>
<feature type="site" description="Transition state stabilizer" evidence="8">
    <location>
        <position position="1176"/>
    </location>
</feature>
<dbReference type="InterPro" id="IPR037171">
    <property type="entry name" value="NagB/RpiA_transferase-like"/>
</dbReference>
<comment type="pathway">
    <text evidence="8">Amino-acid biosynthesis; L-methionine biosynthesis via salvage pathway; L-methionine from S-methyl-5-thio-alpha-D-ribose 1-phosphate: step 1/6.</text>
</comment>
<dbReference type="FunFam" id="3.40.50.10470:FF:000003">
    <property type="entry name" value="Methylthioribose-1-phosphate isomerase"/>
    <property type="match status" value="1"/>
</dbReference>
<evidence type="ECO:0000256" key="5">
    <source>
        <dbReference type="ARBA" id="ARBA00023167"/>
    </source>
</evidence>
<sequence length="1368" mass="148904">MEISRNQQFGFVVVAMFQMGLLLDLSPDGGLDDSGGNEEELEAELFALIGGGGGGVRPPGKKDGGKVPVPMEDIDRMAALCMKDLDEDGEDDADLDDADLLAELNEVLEADEKEVIAMPTPAPTPSQHPNVAPRPTPTVQSGAGGLESRLQERLDMYQTAITNAKAAGETSKARRYDRGLKTLQSMLSSVKKGQPINEEEIPPPVATGGKPTSASDVEPVKEQEQLAPKYTPQSTNEKPVALPKPQLLRPPTQRETVVTPDTPAISPLTPSQPNAEHSELKASVLGRQREYKLAALQAKQCGDTELAKQHYLIAKKLDSVVEAVDRGEPIDAGSLPPPPGVAVVAQSPALPQSSSSKPVTTSPLSNAPLSDTPLPAPRSLAEALQQRLDKYKNAAELAKSKGDDRKARMHQRIIKQYQDAIKSHKAGRPVNLADLPVPPGCPPLQGSESGEQNFIGVLETAMKLANQDADAEEEGEPEEEVAKVAARSAAPKARTSGPANASSPATPPASSTGTPKLGTKAQQQLDFLLNRRQQFVKAALRSKQMKDMQGAAQHLRNAKGLDPMITAAKGGLPVDISKVPCAPASEEDYSLSQSRSCASALSPRSAQQYAQLMERLKLQHEKCLTSSQHFTHMGNVAETVRFEKLGEECMNNIELLKKCHAKGLPVPSYHTEERTFNTVKIFPNLTASEMLLTIVKGLNLPTPPGGCIGVSASDLDPSVRFEFPFPSAEEAQKDKTNTVKSTNCPEFKEQFKLHINRTHRGFKRVVQTKGIKFEVIHKGSLFKTDKVVGNAQLKLEALENHCEIREIIEVDYVHMVLDGRKATGGKLEVRVRIREPLGGVQLQSVTEKWLVLDPPTITPDRERRREREHAPAPKSKPRDDHGKKIQTSFSPPQYKLHSFSLLNYDKERLERKCVCVLCESIGEYTKSRQDPPPDLITQHKEVCHRLHWQKSYLERGSSATLAEYDNVLRRFAHGLADSVKKFSSEGNREAAKDALGRLKMVENEMESLRRRRGRVMTLEAVRYRIGSLQILNQLLLPHETVFEEIRSVQDGYEAIKSMKVRGAPAIAIVGCLSLAVELRAGAGGDDPVTFIRESLCRLTSARPTAVNMGRAAQELMEFTENESMEKSGEQLRGSVIGWIEEMLERDVEDNRKIGNYGAQHILSGVPRDSVTILTHCNTGSLATAGYGTALGVVRSLHSLGRLKRLYCTETRPYNQGARLTAYEAVAEGFPATLITDSMAALAMREKAISAVVVGADRVVANGDTANKVGTYQLAIAAKHHGIPFYVAAPSTSCDLTLESGREIVIEERPPEELTSINGVAVAAPGIDVWNPAFDVTPHQLITGGIITELGVFLPSELQAALTGRLTAL</sequence>
<evidence type="ECO:0000256" key="1">
    <source>
        <dbReference type="ARBA" id="ARBA00010672"/>
    </source>
</evidence>
<accession>A0AAD8ZRS8</accession>
<reference evidence="12" key="1">
    <citation type="submission" date="2023-03" db="EMBL/GenBank/DDBJ databases">
        <title>Electrophorus voltai genome.</title>
        <authorList>
            <person name="Bian C."/>
        </authorList>
    </citation>
    <scope>NUCLEOTIDE SEQUENCE</scope>
    <source>
        <strain evidence="12">CB-2022</strain>
        <tissue evidence="12">Muscle</tissue>
    </source>
</reference>
<evidence type="ECO:0000256" key="6">
    <source>
        <dbReference type="ARBA" id="ARBA00023235"/>
    </source>
</evidence>
<comment type="catalytic activity">
    <reaction evidence="8">
        <text>5-(methylsulfanyl)-alpha-D-ribose 1-phosphate = 5-(methylsulfanyl)-D-ribulose 1-phosphate</text>
        <dbReference type="Rhea" id="RHEA:19989"/>
        <dbReference type="ChEBI" id="CHEBI:58533"/>
        <dbReference type="ChEBI" id="CHEBI:58548"/>
        <dbReference type="EC" id="5.3.1.23"/>
    </reaction>
</comment>
<dbReference type="Pfam" id="PF21528">
    <property type="entry name" value="CC2D1A-B_DM14"/>
    <property type="match status" value="3"/>
</dbReference>
<dbReference type="Gene3D" id="2.60.40.150">
    <property type="entry name" value="C2 domain"/>
    <property type="match status" value="1"/>
</dbReference>
<dbReference type="InterPro" id="IPR027363">
    <property type="entry name" value="M1Pi_N"/>
</dbReference>
<dbReference type="Gene3D" id="1.20.120.420">
    <property type="entry name" value="translation initiation factor eif-2b, domain 1"/>
    <property type="match status" value="1"/>
</dbReference>
<keyword evidence="4" id="KW-0175">Coiled coil</keyword>
<dbReference type="SMART" id="SM00685">
    <property type="entry name" value="DM14"/>
    <property type="match status" value="4"/>
</dbReference>
<dbReference type="Pfam" id="PF01008">
    <property type="entry name" value="IF-2B"/>
    <property type="match status" value="1"/>
</dbReference>
<dbReference type="Gene3D" id="3.40.50.10470">
    <property type="entry name" value="Translation initiation factor eif-2b, domain 2"/>
    <property type="match status" value="1"/>
</dbReference>